<comment type="caution">
    <text evidence="1">The sequence shown here is derived from an EMBL/GenBank/DDBJ whole genome shotgun (WGS) entry which is preliminary data.</text>
</comment>
<protein>
    <submittedName>
        <fullName evidence="1">Uncharacterized protein</fullName>
    </submittedName>
</protein>
<evidence type="ECO:0000313" key="1">
    <source>
        <dbReference type="EMBL" id="HJG37199.1"/>
    </source>
</evidence>
<dbReference type="AlphaFoldDB" id="A0A921IVY7"/>
<reference evidence="1" key="2">
    <citation type="submission" date="2021-09" db="EMBL/GenBank/DDBJ databases">
        <authorList>
            <person name="Gilroy R."/>
        </authorList>
    </citation>
    <scope>NUCLEOTIDE SEQUENCE</scope>
    <source>
        <strain evidence="1">ChiHjej13B12-9602</strain>
    </source>
</reference>
<dbReference type="EMBL" id="DYUZ01000020">
    <property type="protein sequence ID" value="HJG37199.1"/>
    <property type="molecule type" value="Genomic_DNA"/>
</dbReference>
<dbReference type="Proteomes" id="UP000753256">
    <property type="component" value="Unassembled WGS sequence"/>
</dbReference>
<organism evidence="1 2">
    <name type="scientific">Enorma phocaeensis</name>
    <dbReference type="NCBI Taxonomy" id="1871019"/>
    <lineage>
        <taxon>Bacteria</taxon>
        <taxon>Bacillati</taxon>
        <taxon>Actinomycetota</taxon>
        <taxon>Coriobacteriia</taxon>
        <taxon>Coriobacteriales</taxon>
        <taxon>Coriobacteriaceae</taxon>
        <taxon>Enorma</taxon>
    </lineage>
</organism>
<dbReference type="OrthoDB" id="3182411at2"/>
<dbReference type="RefSeq" id="WP_102371831.1">
    <property type="nucleotide sequence ID" value="NZ_CALUIL010000009.1"/>
</dbReference>
<accession>A0A921IVY7</accession>
<sequence>MGFFSWLSERFSHPASQCEATKTAATPERAEVAPGCPMNEWDEVPPYLEADPREHLEACIIASAIAAGANAESKLVVKRVLAANPEHRRVAAIATALAAGALEKSSFTVKHIYKQKVTEENHAA</sequence>
<reference evidence="1" key="1">
    <citation type="journal article" date="2021" name="PeerJ">
        <title>Extensive microbial diversity within the chicken gut microbiome revealed by metagenomics and culture.</title>
        <authorList>
            <person name="Gilroy R."/>
            <person name="Ravi A."/>
            <person name="Getino M."/>
            <person name="Pursley I."/>
            <person name="Horton D.L."/>
            <person name="Alikhan N.F."/>
            <person name="Baker D."/>
            <person name="Gharbi K."/>
            <person name="Hall N."/>
            <person name="Watson M."/>
            <person name="Adriaenssens E.M."/>
            <person name="Foster-Nyarko E."/>
            <person name="Jarju S."/>
            <person name="Secka A."/>
            <person name="Antonio M."/>
            <person name="Oren A."/>
            <person name="Chaudhuri R.R."/>
            <person name="La Ragione R."/>
            <person name="Hildebrand F."/>
            <person name="Pallen M.J."/>
        </authorList>
    </citation>
    <scope>NUCLEOTIDE SEQUENCE</scope>
    <source>
        <strain evidence="1">ChiHjej13B12-9602</strain>
    </source>
</reference>
<proteinExistence type="predicted"/>
<name>A0A921IVY7_9ACTN</name>
<evidence type="ECO:0000313" key="2">
    <source>
        <dbReference type="Proteomes" id="UP000753256"/>
    </source>
</evidence>
<gene>
    <name evidence="1" type="ORF">K8V70_04980</name>
</gene>